<evidence type="ECO:0000313" key="6">
    <source>
        <dbReference type="Proteomes" id="UP000468990"/>
    </source>
</evidence>
<evidence type="ECO:0000259" key="2">
    <source>
        <dbReference type="Pfam" id="PF13568"/>
    </source>
</evidence>
<dbReference type="Pfam" id="PF13568">
    <property type="entry name" value="OMP_b-brl_2"/>
    <property type="match status" value="1"/>
</dbReference>
<keyword evidence="1" id="KW-0732">Signal</keyword>
<evidence type="ECO:0000313" key="4">
    <source>
        <dbReference type="EMBL" id="SMO93386.1"/>
    </source>
</evidence>
<dbReference type="EMBL" id="FXTA01000008">
    <property type="protein sequence ID" value="SMO93386.1"/>
    <property type="molecule type" value="Genomic_DNA"/>
</dbReference>
<proteinExistence type="predicted"/>
<evidence type="ECO:0000313" key="5">
    <source>
        <dbReference type="Proteomes" id="UP000317289"/>
    </source>
</evidence>
<reference evidence="4 5" key="1">
    <citation type="submission" date="2017-05" db="EMBL/GenBank/DDBJ databases">
        <authorList>
            <person name="Varghese N."/>
            <person name="Submissions S."/>
        </authorList>
    </citation>
    <scope>NUCLEOTIDE SEQUENCE [LARGE SCALE GENOMIC DNA]</scope>
    <source>
        <strain evidence="4 5">DSM 19382</strain>
    </source>
</reference>
<accession>A0A521FB80</accession>
<gene>
    <name evidence="3" type="ORF">GJU42_06600</name>
    <name evidence="4" type="ORF">SAMN06265349_10821</name>
</gene>
<dbReference type="InterPro" id="IPR025665">
    <property type="entry name" value="Beta-barrel_OMP_2"/>
</dbReference>
<dbReference type="Proteomes" id="UP000317289">
    <property type="component" value="Unassembled WGS sequence"/>
</dbReference>
<keyword evidence="6" id="KW-1185">Reference proteome</keyword>
<organism evidence="4 5">
    <name type="scientific">Flavobacterium resistens</name>
    <dbReference type="NCBI Taxonomy" id="443612"/>
    <lineage>
        <taxon>Bacteria</taxon>
        <taxon>Pseudomonadati</taxon>
        <taxon>Bacteroidota</taxon>
        <taxon>Flavobacteriia</taxon>
        <taxon>Flavobacteriales</taxon>
        <taxon>Flavobacteriaceae</taxon>
        <taxon>Flavobacterium</taxon>
    </lineage>
</organism>
<evidence type="ECO:0000313" key="3">
    <source>
        <dbReference type="EMBL" id="MRX67629.1"/>
    </source>
</evidence>
<evidence type="ECO:0000256" key="1">
    <source>
        <dbReference type="SAM" id="SignalP"/>
    </source>
</evidence>
<protein>
    <submittedName>
        <fullName evidence="3">Outer membrane beta-barrel protein</fullName>
    </submittedName>
    <submittedName>
        <fullName evidence="4">Outer membrane protein beta-barrel domain-containing protein</fullName>
    </submittedName>
</protein>
<name>A0A521FB80_9FLAO</name>
<dbReference type="AlphaFoldDB" id="A0A521FB80"/>
<reference evidence="3 6" key="2">
    <citation type="submission" date="2019-11" db="EMBL/GenBank/DDBJ databases">
        <title>Flavobacterium resistens genome.</title>
        <authorList>
            <person name="Wilson V.M."/>
            <person name="Newman J.D."/>
        </authorList>
    </citation>
    <scope>NUCLEOTIDE SEQUENCE [LARGE SCALE GENOMIC DNA]</scope>
    <source>
        <strain evidence="3 6">DSM 19382</strain>
    </source>
</reference>
<sequence length="279" mass="30828">MKKYIKSLLVIVAFLVACFNNYGQDKKHEFSISIGGPFSFVKATTIGQSVDGNGMNAGFRYSYYLNKGLSIGIGVEYQTYNSDFKFSSLGGQYNTVDAENESFEFRYKAANYREEQKLGYINVPIGIQFETPGTSKLYVAAGAKIGFASSGSYQSTISNLTTSGYYPQYNVELFGPAFAGFASTNNVETPEQDLNNKVSYSVTFETGLKQVISTRNSIYIGAYLDYGLNDIYDNNEAKNLVQYNPEIPVVLKYNSVSSSGFATNGRLVSYGLKLRFALQ</sequence>
<feature type="chain" id="PRO_5043206042" evidence="1">
    <location>
        <begin position="24"/>
        <end position="279"/>
    </location>
</feature>
<dbReference type="EMBL" id="WKKG01000003">
    <property type="protein sequence ID" value="MRX67629.1"/>
    <property type="molecule type" value="Genomic_DNA"/>
</dbReference>
<feature type="domain" description="Outer membrane protein beta-barrel" evidence="2">
    <location>
        <begin position="30"/>
        <end position="232"/>
    </location>
</feature>
<dbReference type="OrthoDB" id="997094at2"/>
<dbReference type="RefSeq" id="WP_142452447.1">
    <property type="nucleotide sequence ID" value="NZ_FXTA01000008.1"/>
</dbReference>
<feature type="signal peptide" evidence="1">
    <location>
        <begin position="1"/>
        <end position="23"/>
    </location>
</feature>
<dbReference type="PROSITE" id="PS51257">
    <property type="entry name" value="PROKAR_LIPOPROTEIN"/>
    <property type="match status" value="1"/>
</dbReference>
<dbReference type="Proteomes" id="UP000468990">
    <property type="component" value="Unassembled WGS sequence"/>
</dbReference>